<dbReference type="PANTHER" id="PTHR34822:SF1">
    <property type="entry name" value="GRPB FAMILY PROTEIN"/>
    <property type="match status" value="1"/>
</dbReference>
<reference evidence="1" key="1">
    <citation type="submission" date="2016-03" db="EMBL/GenBank/DDBJ databases">
        <authorList>
            <person name="Borrel G."/>
            <person name="Mccann A."/>
            <person name="O'Toole P.W."/>
        </authorList>
    </citation>
    <scope>NUCLEOTIDE SEQUENCE</scope>
    <source>
        <strain evidence="1">183</strain>
    </source>
</reference>
<dbReference type="Pfam" id="PF04229">
    <property type="entry name" value="GrpB"/>
    <property type="match status" value="1"/>
</dbReference>
<dbReference type="InterPro" id="IPR007344">
    <property type="entry name" value="GrpB/CoaE"/>
</dbReference>
<organism evidence="1 2">
    <name type="scientific">Candidatus Methanomassiliicoccus intestinalis</name>
    <dbReference type="NCBI Taxonomy" id="1406512"/>
    <lineage>
        <taxon>Archaea</taxon>
        <taxon>Methanobacteriati</taxon>
        <taxon>Thermoplasmatota</taxon>
        <taxon>Thermoplasmata</taxon>
        <taxon>Methanomassiliicoccales</taxon>
        <taxon>Methanomassiliicoccaceae</taxon>
        <taxon>Methanomassiliicoccus</taxon>
    </lineage>
</organism>
<dbReference type="Proteomes" id="UP000752814">
    <property type="component" value="Unassembled WGS sequence"/>
</dbReference>
<dbReference type="RefSeq" id="WP_020449051.1">
    <property type="nucleotide sequence ID" value="NZ_CAYAXV010000004.1"/>
</dbReference>
<comment type="caution">
    <text evidence="1">The sequence shown here is derived from an EMBL/GenBank/DDBJ whole genome shotgun (WGS) entry which is preliminary data.</text>
</comment>
<dbReference type="GeneID" id="41323584"/>
<sequence>MGKKLSEMTLEELWTLFPIRLTEHNAEWKDQYAEMAIFLENKLSSCKVIRISHIGSTAINGILAKPIVDILVEIATDEDIRAVAEIITSSGFIKMSESKGRISFNYGYTESGFAEKVYHLHLRYVGDNEELYFRDYLIDNPEIAKEYQQLKLNLWHQYEHNRDAYTEAKTEFIKKHTMDARKQYEKRY</sequence>
<protein>
    <recommendedName>
        <fullName evidence="3">GrpB family protein</fullName>
    </recommendedName>
</protein>
<dbReference type="InterPro" id="IPR043519">
    <property type="entry name" value="NT_sf"/>
</dbReference>
<evidence type="ECO:0008006" key="3">
    <source>
        <dbReference type="Google" id="ProtNLM"/>
    </source>
</evidence>
<dbReference type="OMA" id="YAWFIKR"/>
<dbReference type="AlphaFoldDB" id="A0A8J8PFQ3"/>
<dbReference type="Gene3D" id="3.30.460.10">
    <property type="entry name" value="Beta Polymerase, domain 2"/>
    <property type="match status" value="1"/>
</dbReference>
<evidence type="ECO:0000313" key="2">
    <source>
        <dbReference type="Proteomes" id="UP000752814"/>
    </source>
</evidence>
<dbReference type="PANTHER" id="PTHR34822">
    <property type="entry name" value="GRPB DOMAIN PROTEIN (AFU_ORTHOLOGUE AFUA_1G01530)"/>
    <property type="match status" value="1"/>
</dbReference>
<accession>A0A8J8PFQ3</accession>
<gene>
    <name evidence="1" type="ORF">A3207_08320</name>
</gene>
<name>A0A8J8PFQ3_9ARCH</name>
<evidence type="ECO:0000313" key="1">
    <source>
        <dbReference type="EMBL" id="TQS81887.1"/>
    </source>
</evidence>
<proteinExistence type="predicted"/>
<dbReference type="EMBL" id="LVVT01000021">
    <property type="protein sequence ID" value="TQS81887.1"/>
    <property type="molecule type" value="Genomic_DNA"/>
</dbReference>
<dbReference type="SUPFAM" id="SSF81301">
    <property type="entry name" value="Nucleotidyltransferase"/>
    <property type="match status" value="1"/>
</dbReference>